<organism evidence="2 3">
    <name type="scientific">Novosphingobium kunmingense</name>
    <dbReference type="NCBI Taxonomy" id="1211806"/>
    <lineage>
        <taxon>Bacteria</taxon>
        <taxon>Pseudomonadati</taxon>
        <taxon>Pseudomonadota</taxon>
        <taxon>Alphaproteobacteria</taxon>
        <taxon>Sphingomonadales</taxon>
        <taxon>Sphingomonadaceae</taxon>
        <taxon>Novosphingobium</taxon>
    </lineage>
</organism>
<gene>
    <name evidence="2" type="ORF">B0I00_2520</name>
</gene>
<dbReference type="SUPFAM" id="SSF69572">
    <property type="entry name" value="Activating enzymes of the ubiquitin-like proteins"/>
    <property type="match status" value="1"/>
</dbReference>
<dbReference type="GO" id="GO:0061503">
    <property type="term" value="F:tRNA threonylcarbamoyladenosine dehydratase"/>
    <property type="evidence" value="ECO:0007669"/>
    <property type="project" value="TreeGrafter"/>
</dbReference>
<dbReference type="AlphaFoldDB" id="A0A2N0H7J5"/>
<dbReference type="Gene3D" id="3.40.50.720">
    <property type="entry name" value="NAD(P)-binding Rossmann-like Domain"/>
    <property type="match status" value="1"/>
</dbReference>
<dbReference type="OrthoDB" id="2746358at2"/>
<accession>A0A2N0H7J5</accession>
<dbReference type="InterPro" id="IPR045886">
    <property type="entry name" value="ThiF/MoeB/HesA"/>
</dbReference>
<keyword evidence="3" id="KW-1185">Reference proteome</keyword>
<sequence>MTQTFTLTMAEKEQMELMAHLFPGDSKESAAIGLCSLGASKNPVRVLVKEIVPVPVEVCTLRTPVAIQWPFEWLDPLLSRAAAAGLSVVKFHCHPGNQAYFSEIDDVGDDIFFENLHGYLDNDAPHASVVVMPSGQMLGRVGLPDGSQRAIAQIGIAGRQPQFWWCDTQSDSSTTLGTVGRHSRGFGQEMRSELRRLSIGIVGVSGTGSIVAEQCARLGFGRIILVDPQRVETRNLDRIVSANAADARAGTHKVVVAKRAIDALGFGTEVVAIPANIVDRDAVVALASCDVLGGCVDGAEGRAILDRLVASQLQPLVDVGVGAVADDDGAIDQIDTAVNFVVPGGSSLLSRGVYTSEQVHAENLARVAPEEYARQRAEKYIKGRDEEQPAVISINMIAAASAVLELIARLYPFRHNTNLAAFDAVRMNLAEVEFTIETYEKPCPVMGKLLAIGGREPLLNMPQLSRKS</sequence>
<dbReference type="PANTHER" id="PTHR43267:SF1">
    <property type="entry name" value="TRNA THREONYLCARBAMOYLADENOSINE DEHYDRATASE"/>
    <property type="match status" value="1"/>
</dbReference>
<dbReference type="PANTHER" id="PTHR43267">
    <property type="entry name" value="TRNA THREONYLCARBAMOYLADENOSINE DEHYDRATASE"/>
    <property type="match status" value="1"/>
</dbReference>
<protein>
    <submittedName>
        <fullName evidence="2">JAB domain-containing protein similar to deubiquitination enzymes</fullName>
    </submittedName>
</protein>
<dbReference type="Pfam" id="PF00899">
    <property type="entry name" value="ThiF"/>
    <property type="match status" value="1"/>
</dbReference>
<name>A0A2N0H7J5_9SPHN</name>
<dbReference type="InterPro" id="IPR035985">
    <property type="entry name" value="Ubiquitin-activating_enz"/>
</dbReference>
<proteinExistence type="predicted"/>
<dbReference type="Proteomes" id="UP000232587">
    <property type="component" value="Unassembled WGS sequence"/>
</dbReference>
<comment type="caution">
    <text evidence="2">The sequence shown here is derived from an EMBL/GenBank/DDBJ whole genome shotgun (WGS) entry which is preliminary data.</text>
</comment>
<dbReference type="EMBL" id="PHUF01000004">
    <property type="protein sequence ID" value="PKB14918.1"/>
    <property type="molecule type" value="Genomic_DNA"/>
</dbReference>
<dbReference type="GO" id="GO:0008641">
    <property type="term" value="F:ubiquitin-like modifier activating enzyme activity"/>
    <property type="evidence" value="ECO:0007669"/>
    <property type="project" value="InterPro"/>
</dbReference>
<evidence type="ECO:0000313" key="3">
    <source>
        <dbReference type="Proteomes" id="UP000232587"/>
    </source>
</evidence>
<dbReference type="GO" id="GO:0061504">
    <property type="term" value="P:cyclic threonylcarbamoyladenosine biosynthetic process"/>
    <property type="evidence" value="ECO:0007669"/>
    <property type="project" value="TreeGrafter"/>
</dbReference>
<reference evidence="2 3" key="1">
    <citation type="submission" date="2017-11" db="EMBL/GenBank/DDBJ databases">
        <title>Genomic Encyclopedia of Type Strains, Phase III (KMG-III): the genomes of soil and plant-associated and newly described type strains.</title>
        <authorList>
            <person name="Whitman W."/>
        </authorList>
    </citation>
    <scope>NUCLEOTIDE SEQUENCE [LARGE SCALE GENOMIC DNA]</scope>
    <source>
        <strain evidence="2 3">CGMCC 1.12274</strain>
    </source>
</reference>
<dbReference type="InterPro" id="IPR000594">
    <property type="entry name" value="ThiF_NAD_FAD-bd"/>
</dbReference>
<evidence type="ECO:0000259" key="1">
    <source>
        <dbReference type="Pfam" id="PF00899"/>
    </source>
</evidence>
<evidence type="ECO:0000313" key="2">
    <source>
        <dbReference type="EMBL" id="PKB14918.1"/>
    </source>
</evidence>
<feature type="domain" description="THIF-type NAD/FAD binding fold" evidence="1">
    <location>
        <begin position="185"/>
        <end position="434"/>
    </location>
</feature>